<sequence>EFDSIEKIFKKVEGESNKALGTRFELFCTELLSRGRNVNEVEITVRVGNFDLGFLVVVDVSKIRPGAIEAAGSLKGKVIIIIYDRMSDVIKEAIFNLLRKEENRLIEENRFNLNYYLIYKY</sequence>
<dbReference type="Proteomes" id="UP000789405">
    <property type="component" value="Unassembled WGS sequence"/>
</dbReference>
<gene>
    <name evidence="1" type="ORF">DERYTH_LOCUS7125</name>
</gene>
<organism evidence="1 2">
    <name type="scientific">Dentiscutata erythropus</name>
    <dbReference type="NCBI Taxonomy" id="1348616"/>
    <lineage>
        <taxon>Eukaryota</taxon>
        <taxon>Fungi</taxon>
        <taxon>Fungi incertae sedis</taxon>
        <taxon>Mucoromycota</taxon>
        <taxon>Glomeromycotina</taxon>
        <taxon>Glomeromycetes</taxon>
        <taxon>Diversisporales</taxon>
        <taxon>Gigasporaceae</taxon>
        <taxon>Dentiscutata</taxon>
    </lineage>
</organism>
<accession>A0A9N9G983</accession>
<evidence type="ECO:0000313" key="1">
    <source>
        <dbReference type="EMBL" id="CAG8590200.1"/>
    </source>
</evidence>
<dbReference type="OrthoDB" id="10477686at2759"/>
<protein>
    <submittedName>
        <fullName evidence="1">4329_t:CDS:1</fullName>
    </submittedName>
</protein>
<keyword evidence="2" id="KW-1185">Reference proteome</keyword>
<feature type="non-terminal residue" evidence="1">
    <location>
        <position position="121"/>
    </location>
</feature>
<name>A0A9N9G983_9GLOM</name>
<proteinExistence type="predicted"/>
<dbReference type="AlphaFoldDB" id="A0A9N9G983"/>
<evidence type="ECO:0000313" key="2">
    <source>
        <dbReference type="Proteomes" id="UP000789405"/>
    </source>
</evidence>
<comment type="caution">
    <text evidence="1">The sequence shown here is derived from an EMBL/GenBank/DDBJ whole genome shotgun (WGS) entry which is preliminary data.</text>
</comment>
<reference evidence="1" key="1">
    <citation type="submission" date="2021-06" db="EMBL/GenBank/DDBJ databases">
        <authorList>
            <person name="Kallberg Y."/>
            <person name="Tangrot J."/>
            <person name="Rosling A."/>
        </authorList>
    </citation>
    <scope>NUCLEOTIDE SEQUENCE</scope>
    <source>
        <strain evidence="1">MA453B</strain>
    </source>
</reference>
<dbReference type="EMBL" id="CAJVPY010003376">
    <property type="protein sequence ID" value="CAG8590200.1"/>
    <property type="molecule type" value="Genomic_DNA"/>
</dbReference>